<keyword evidence="3" id="KW-0963">Cytoplasm</keyword>
<keyword evidence="5" id="KW-0206">Cytoskeleton</keyword>
<comment type="similarity">
    <text evidence="2">Belongs to the TUBGCP family.</text>
</comment>
<feature type="domain" description="Gamma tubulin complex component C-terminal" evidence="6">
    <location>
        <begin position="882"/>
        <end position="1198"/>
    </location>
</feature>
<evidence type="ECO:0000256" key="3">
    <source>
        <dbReference type="ARBA" id="ARBA00022490"/>
    </source>
</evidence>
<dbReference type="GO" id="GO:0051321">
    <property type="term" value="P:meiotic cell cycle"/>
    <property type="evidence" value="ECO:0007669"/>
    <property type="project" value="TreeGrafter"/>
</dbReference>
<dbReference type="InterPro" id="IPR040457">
    <property type="entry name" value="GCP_C"/>
</dbReference>
<evidence type="ECO:0000256" key="4">
    <source>
        <dbReference type="ARBA" id="ARBA00022701"/>
    </source>
</evidence>
<comment type="subcellular location">
    <subcellularLocation>
        <location evidence="1">Cytoplasm</location>
        <location evidence="1">Cytoskeleton</location>
    </subcellularLocation>
</comment>
<accession>A0A8K0GS91</accession>
<dbReference type="GO" id="GO:0031122">
    <property type="term" value="P:cytoplasmic microtubule organization"/>
    <property type="evidence" value="ECO:0007669"/>
    <property type="project" value="TreeGrafter"/>
</dbReference>
<dbReference type="GO" id="GO:0043015">
    <property type="term" value="F:gamma-tubulin binding"/>
    <property type="evidence" value="ECO:0007669"/>
    <property type="project" value="InterPro"/>
</dbReference>
<comment type="caution">
    <text evidence="8">The sequence shown here is derived from an EMBL/GenBank/DDBJ whole genome shotgun (WGS) entry which is preliminary data.</text>
</comment>
<dbReference type="AlphaFoldDB" id="A0A8K0GS91"/>
<dbReference type="GO" id="GO:0000278">
    <property type="term" value="P:mitotic cell cycle"/>
    <property type="evidence" value="ECO:0007669"/>
    <property type="project" value="TreeGrafter"/>
</dbReference>
<evidence type="ECO:0000259" key="6">
    <source>
        <dbReference type="Pfam" id="PF04130"/>
    </source>
</evidence>
<dbReference type="InterPro" id="IPR042241">
    <property type="entry name" value="GCP_C_sf"/>
</dbReference>
<dbReference type="Gene3D" id="1.20.120.1900">
    <property type="entry name" value="Gamma-tubulin complex, C-terminal domain"/>
    <property type="match status" value="1"/>
</dbReference>
<dbReference type="PANTHER" id="PTHR19302">
    <property type="entry name" value="GAMMA TUBULIN COMPLEX PROTEIN"/>
    <property type="match status" value="1"/>
</dbReference>
<dbReference type="GO" id="GO:0007020">
    <property type="term" value="P:microtubule nucleation"/>
    <property type="evidence" value="ECO:0007669"/>
    <property type="project" value="InterPro"/>
</dbReference>
<dbReference type="InterPro" id="IPR007259">
    <property type="entry name" value="GCP"/>
</dbReference>
<evidence type="ECO:0000256" key="5">
    <source>
        <dbReference type="ARBA" id="ARBA00023212"/>
    </source>
</evidence>
<dbReference type="GO" id="GO:0051225">
    <property type="term" value="P:spindle assembly"/>
    <property type="evidence" value="ECO:0007669"/>
    <property type="project" value="TreeGrafter"/>
</dbReference>
<protein>
    <recommendedName>
        <fullName evidence="10">Gamma-tubulin complex component</fullName>
    </recommendedName>
</protein>
<dbReference type="FunFam" id="1.20.120.1900:FF:000018">
    <property type="entry name" value="Gamma-tubulin complex component 6 isoform A"/>
    <property type="match status" value="1"/>
</dbReference>
<dbReference type="Proteomes" id="UP000796880">
    <property type="component" value="Unassembled WGS sequence"/>
</dbReference>
<evidence type="ECO:0008006" key="10">
    <source>
        <dbReference type="Google" id="ProtNLM"/>
    </source>
</evidence>
<dbReference type="Pfam" id="PF17681">
    <property type="entry name" value="GCP_N_terminal"/>
    <property type="match status" value="1"/>
</dbReference>
<sequence>MALDSDFTKSLFENLKLEDPWLPPTSWEFVHSESGPRLSHCLSSTSLSSSTPPLHNASAVSEGSLVRLAMNALQGVQSALISIEKISAAFCCDPADRTFHQIPSLWNRSSSTNAQGKILKSIGCSGFLVFLLCRFVDYFTNPNLDESLGGLRQREYSEPAETQNHHDHEVHPPYSLVNHAFSVAVGKVIEGYICALDTLYASVHLRHSSESADMPSQASSEVGCLTTVVYSEITLLELYLHTNELRTQISALGNICNLYDIAFCFSESSFEDLTSKTSLEFNNFFRGGDLLTYLYTQLQVADPPHRAVLKFLFLRSCEPYCGFIRSWMFKAELNDPYKEFIVEYFDNLQPHQHGKAGISMNFQLACMRERDGVTIPCFLKEFLVPLVRAGQQLQILMKLLELCTYVAFGDHSYEDFLPCWSGFSSNLPLTFSKGNIEEMVLARGNYYKRMLEKLENLLTKLEFRCQQVVSHDRVPNAFSNGERTSTTLVSFELGDNLILPLTDNIKESNVAVGNMDADDSSTTDDLSYMTNTYESSECSSLDITEEAVMTEQQLTELSNHTAGLEQKFCGICGKRGALCHYVQSHHNEMILNQICVGLKSKESDCTSVSDNLYTDHLPDNNWPVSGLLKNSDVAQNDPRSHPQNFDPEVSEMGFLKEDFSYYCKLFVTDNAFMEAEFDRGQYGNSMSTSGSLISEHWKVNSHYNFLSINPKLTKSTFSKLLINPGERGGTDYGCSLPYFDFSSVEDPWKVCLEKFSAGFLESSAAATSIKSDHHDQEHCNKDDMLIHESKTKFDRSLSDLKEHRHVDSNLTLVSGGSNWESLLDKSSSIILNSVEDLRQSLLPKFEIPLDFIIDKCLLQEIMLQYKYVSRLTIRLLEEGFDLQDHLLALRRYHFMELADWADMFILSLWNHKWCFTEANKRLSEIQGFLELSVQRSSCECDRNKDRLYVYVKQHDAIPLSTSVIGIHSFDFLGLGYRVDWPVTVVLTPDALKIYSEIFSFLIQVRLAVFSLTDIWCSLKELVHLISQNHHSQLHELEVGHFNLLMKIRHQVSHFVSTLQQHVESQLSHASWRKFLHSLKHKVKDMMDIESVHMAYLTDSLHICFLSDETEPIANIIESILQCALDFRSCLRGGMWNVGADQEGLSQRLSRINITQVVAIKKSFEKNVQELHLYYLKSPKHGGSGISRFWEYLNYNEYY</sequence>
<dbReference type="EMBL" id="VOIH02000008">
    <property type="protein sequence ID" value="KAF3439512.1"/>
    <property type="molecule type" value="Genomic_DNA"/>
</dbReference>
<feature type="domain" description="Gamma tubulin complex component protein N-terminal" evidence="7">
    <location>
        <begin position="70"/>
        <end position="399"/>
    </location>
</feature>
<dbReference type="GO" id="GO:0000930">
    <property type="term" value="C:gamma-tubulin complex"/>
    <property type="evidence" value="ECO:0007669"/>
    <property type="project" value="TreeGrafter"/>
</dbReference>
<dbReference type="GO" id="GO:0000922">
    <property type="term" value="C:spindle pole"/>
    <property type="evidence" value="ECO:0007669"/>
    <property type="project" value="InterPro"/>
</dbReference>
<evidence type="ECO:0000313" key="9">
    <source>
        <dbReference type="Proteomes" id="UP000796880"/>
    </source>
</evidence>
<evidence type="ECO:0000256" key="1">
    <source>
        <dbReference type="ARBA" id="ARBA00004245"/>
    </source>
</evidence>
<dbReference type="GO" id="GO:0005874">
    <property type="term" value="C:microtubule"/>
    <property type="evidence" value="ECO:0007669"/>
    <property type="project" value="UniProtKB-KW"/>
</dbReference>
<organism evidence="8 9">
    <name type="scientific">Rhamnella rubrinervis</name>
    <dbReference type="NCBI Taxonomy" id="2594499"/>
    <lineage>
        <taxon>Eukaryota</taxon>
        <taxon>Viridiplantae</taxon>
        <taxon>Streptophyta</taxon>
        <taxon>Embryophyta</taxon>
        <taxon>Tracheophyta</taxon>
        <taxon>Spermatophyta</taxon>
        <taxon>Magnoliopsida</taxon>
        <taxon>eudicotyledons</taxon>
        <taxon>Gunneridae</taxon>
        <taxon>Pentapetalae</taxon>
        <taxon>rosids</taxon>
        <taxon>fabids</taxon>
        <taxon>Rosales</taxon>
        <taxon>Rhamnaceae</taxon>
        <taxon>rhamnoid group</taxon>
        <taxon>Rhamneae</taxon>
        <taxon>Rhamnella</taxon>
    </lineage>
</organism>
<dbReference type="GO" id="GO:0051011">
    <property type="term" value="F:microtubule minus-end binding"/>
    <property type="evidence" value="ECO:0007669"/>
    <property type="project" value="TreeGrafter"/>
</dbReference>
<gene>
    <name evidence="8" type="ORF">FNV43_RR17790</name>
</gene>
<reference evidence="8" key="1">
    <citation type="submission" date="2020-03" db="EMBL/GenBank/DDBJ databases">
        <title>A high-quality chromosome-level genome assembly of a woody plant with both climbing and erect habits, Rhamnella rubrinervis.</title>
        <authorList>
            <person name="Lu Z."/>
            <person name="Yang Y."/>
            <person name="Zhu X."/>
            <person name="Sun Y."/>
        </authorList>
    </citation>
    <scope>NUCLEOTIDE SEQUENCE</scope>
    <source>
        <strain evidence="8">BYM</strain>
        <tissue evidence="8">Leaf</tissue>
    </source>
</reference>
<name>A0A8K0GS91_9ROSA</name>
<evidence type="ECO:0000313" key="8">
    <source>
        <dbReference type="EMBL" id="KAF3439512.1"/>
    </source>
</evidence>
<evidence type="ECO:0000256" key="2">
    <source>
        <dbReference type="ARBA" id="ARBA00010337"/>
    </source>
</evidence>
<keyword evidence="4" id="KW-0493">Microtubule</keyword>
<dbReference type="PANTHER" id="PTHR19302:SF70">
    <property type="entry name" value="GAMMA-TUBULIN COMPLEX COMPONENT 6"/>
    <property type="match status" value="1"/>
</dbReference>
<proteinExistence type="inferred from homology"/>
<dbReference type="Pfam" id="PF04130">
    <property type="entry name" value="GCP_C_terminal"/>
    <property type="match status" value="1"/>
</dbReference>
<keyword evidence="9" id="KW-1185">Reference proteome</keyword>
<dbReference type="InterPro" id="IPR041470">
    <property type="entry name" value="GCP_N"/>
</dbReference>
<evidence type="ECO:0000259" key="7">
    <source>
        <dbReference type="Pfam" id="PF17681"/>
    </source>
</evidence>
<dbReference type="OrthoDB" id="775571at2759"/>